<dbReference type="EMBL" id="JACHXD010000001">
    <property type="protein sequence ID" value="MBB3117540.1"/>
    <property type="molecule type" value="Genomic_DNA"/>
</dbReference>
<protein>
    <recommendedName>
        <fullName evidence="3">BPSL0067 family protein</fullName>
    </recommendedName>
</protein>
<dbReference type="InterPro" id="IPR047746">
    <property type="entry name" value="Dae2/Tae2-like"/>
</dbReference>
<evidence type="ECO:0000313" key="2">
    <source>
        <dbReference type="Proteomes" id="UP000541535"/>
    </source>
</evidence>
<dbReference type="NCBIfam" id="NF033857">
    <property type="entry name" value="BPSL0067_fam"/>
    <property type="match status" value="1"/>
</dbReference>
<keyword evidence="2" id="KW-1185">Reference proteome</keyword>
<dbReference type="AlphaFoldDB" id="A0A7W5B841"/>
<evidence type="ECO:0008006" key="3">
    <source>
        <dbReference type="Google" id="ProtNLM"/>
    </source>
</evidence>
<sequence>MAYRYEQAAKLEGKEWVGSHECVALVQHYAGLPTTMHWKMGSGVRGNMTLPAGTAIATFKERRYQNRRTGNHAAFYLGQEQFGIWVIEQFRRVPKGLIRKRFIAFRGGKGSPSDDGDAYAVIE</sequence>
<proteinExistence type="predicted"/>
<accession>A0A7W5B841</accession>
<reference evidence="1 2" key="1">
    <citation type="submission" date="2020-08" db="EMBL/GenBank/DDBJ databases">
        <title>Genomic Encyclopedia of Type Strains, Phase III (KMG-III): the genomes of soil and plant-associated and newly described type strains.</title>
        <authorList>
            <person name="Whitman W."/>
        </authorList>
    </citation>
    <scope>NUCLEOTIDE SEQUENCE [LARGE SCALE GENOMIC DNA]</scope>
    <source>
        <strain evidence="1 2">CECT 8897</strain>
    </source>
</reference>
<dbReference type="Proteomes" id="UP000541535">
    <property type="component" value="Unassembled WGS sequence"/>
</dbReference>
<comment type="caution">
    <text evidence="1">The sequence shown here is derived from an EMBL/GenBank/DDBJ whole genome shotgun (WGS) entry which is preliminary data.</text>
</comment>
<dbReference type="RefSeq" id="WP_371871573.1">
    <property type="nucleotide sequence ID" value="NZ_JACHXD010000001.1"/>
</dbReference>
<organism evidence="1 2">
    <name type="scientific">Pseudoduganella violacea</name>
    <dbReference type="NCBI Taxonomy" id="1715466"/>
    <lineage>
        <taxon>Bacteria</taxon>
        <taxon>Pseudomonadati</taxon>
        <taxon>Pseudomonadota</taxon>
        <taxon>Betaproteobacteria</taxon>
        <taxon>Burkholderiales</taxon>
        <taxon>Oxalobacteraceae</taxon>
        <taxon>Telluria group</taxon>
        <taxon>Pseudoduganella</taxon>
    </lineage>
</organism>
<evidence type="ECO:0000313" key="1">
    <source>
        <dbReference type="EMBL" id="MBB3117540.1"/>
    </source>
</evidence>
<gene>
    <name evidence="1" type="ORF">FHS03_000559</name>
</gene>
<name>A0A7W5B841_9BURK</name>